<dbReference type="Gene3D" id="3.10.180.10">
    <property type="entry name" value="2,3-Dihydroxybiphenyl 1,2-Dioxygenase, domain 1"/>
    <property type="match status" value="1"/>
</dbReference>
<accession>K2ILE0</accession>
<dbReference type="InterPro" id="IPR029068">
    <property type="entry name" value="Glyas_Bleomycin-R_OHBP_Dase"/>
</dbReference>
<dbReference type="CDD" id="cd06587">
    <property type="entry name" value="VOC"/>
    <property type="match status" value="1"/>
</dbReference>
<feature type="domain" description="VOC" evidence="1">
    <location>
        <begin position="6"/>
        <end position="119"/>
    </location>
</feature>
<dbReference type="AlphaFoldDB" id="K2ILE0"/>
<dbReference type="eggNOG" id="COG0346">
    <property type="taxonomic scope" value="Bacteria"/>
</dbReference>
<dbReference type="InterPro" id="IPR037523">
    <property type="entry name" value="VOC_core"/>
</dbReference>
<dbReference type="OrthoDB" id="9799428at2"/>
<evidence type="ECO:0000313" key="3">
    <source>
        <dbReference type="Proteomes" id="UP000006755"/>
    </source>
</evidence>
<proteinExistence type="predicted"/>
<dbReference type="PROSITE" id="PS51819">
    <property type="entry name" value="VOC"/>
    <property type="match status" value="1"/>
</dbReference>
<comment type="caution">
    <text evidence="2">The sequence shown here is derived from an EMBL/GenBank/DDBJ whole genome shotgun (WGS) entry which is preliminary data.</text>
</comment>
<reference evidence="2 3" key="1">
    <citation type="journal article" date="2012" name="J. Bacteriol.">
        <title>Genome Sequence of Gallaecimonas xiamenensis Type Strain 3-C-1.</title>
        <authorList>
            <person name="Lai Q."/>
            <person name="Wang L."/>
            <person name="Wang W."/>
            <person name="Shao Z."/>
        </authorList>
    </citation>
    <scope>NUCLEOTIDE SEQUENCE [LARGE SCALE GENOMIC DNA]</scope>
    <source>
        <strain evidence="2 3">3-C-1</strain>
    </source>
</reference>
<keyword evidence="3" id="KW-1185">Reference proteome</keyword>
<dbReference type="Proteomes" id="UP000006755">
    <property type="component" value="Unassembled WGS sequence"/>
</dbReference>
<dbReference type="EMBL" id="AMRI01000019">
    <property type="protein sequence ID" value="EKE70956.1"/>
    <property type="molecule type" value="Genomic_DNA"/>
</dbReference>
<sequence length="123" mass="13378">MAKIQALGGVFFKTADPDSLAAWYQQHLGLGVAEDYCGANFSPSQYPQGGFTLWSLFPKDSTYFAEDFIVNFIVDDVAGALVQVKLGDATDIKGPVLDPCGSFGWFTDPAGHRVELWQPPTDN</sequence>
<dbReference type="RefSeq" id="WP_008485414.1">
    <property type="nucleotide sequence ID" value="NZ_AMRI01000019.1"/>
</dbReference>
<evidence type="ECO:0000259" key="1">
    <source>
        <dbReference type="PROSITE" id="PS51819"/>
    </source>
</evidence>
<dbReference type="SUPFAM" id="SSF54593">
    <property type="entry name" value="Glyoxalase/Bleomycin resistance protein/Dihydroxybiphenyl dioxygenase"/>
    <property type="match status" value="1"/>
</dbReference>
<dbReference type="STRING" id="745411.B3C1_13209"/>
<gene>
    <name evidence="2" type="ORF">B3C1_13209</name>
</gene>
<name>K2ILE0_9GAMM</name>
<evidence type="ECO:0000313" key="2">
    <source>
        <dbReference type="EMBL" id="EKE70956.1"/>
    </source>
</evidence>
<organism evidence="2 3">
    <name type="scientific">Gallaecimonas xiamenensis 3-C-1</name>
    <dbReference type="NCBI Taxonomy" id="745411"/>
    <lineage>
        <taxon>Bacteria</taxon>
        <taxon>Pseudomonadati</taxon>
        <taxon>Pseudomonadota</taxon>
        <taxon>Gammaproteobacteria</taxon>
        <taxon>Enterobacterales</taxon>
        <taxon>Gallaecimonadaceae</taxon>
        <taxon>Gallaecimonas</taxon>
    </lineage>
</organism>
<protein>
    <recommendedName>
        <fullName evidence="1">VOC domain-containing protein</fullName>
    </recommendedName>
</protein>